<evidence type="ECO:0000256" key="1">
    <source>
        <dbReference type="SAM" id="MobiDB-lite"/>
    </source>
</evidence>
<feature type="region of interest" description="Disordered" evidence="1">
    <location>
        <begin position="97"/>
        <end position="116"/>
    </location>
</feature>
<reference evidence="2 3" key="1">
    <citation type="journal article" date="2014" name="Genome Biol. Evol.">
        <title>The secreted proteins of Achlya hypogyna and Thraustotheca clavata identify the ancestral oomycete secretome and reveal gene acquisitions by horizontal gene transfer.</title>
        <authorList>
            <person name="Misner I."/>
            <person name="Blouin N."/>
            <person name="Leonard G."/>
            <person name="Richards T.A."/>
            <person name="Lane C.E."/>
        </authorList>
    </citation>
    <scope>NUCLEOTIDE SEQUENCE [LARGE SCALE GENOMIC DNA]</scope>
    <source>
        <strain evidence="2 3">ATCC 48635</strain>
    </source>
</reference>
<dbReference type="EMBL" id="JNBR01000124">
    <property type="protein sequence ID" value="OQR96981.1"/>
    <property type="molecule type" value="Genomic_DNA"/>
</dbReference>
<gene>
    <name evidence="2" type="ORF">ACHHYP_12887</name>
</gene>
<protein>
    <submittedName>
        <fullName evidence="2">Uncharacterized protein</fullName>
    </submittedName>
</protein>
<dbReference type="OrthoDB" id="76213at2759"/>
<dbReference type="Proteomes" id="UP000243579">
    <property type="component" value="Unassembled WGS sequence"/>
</dbReference>
<feature type="region of interest" description="Disordered" evidence="1">
    <location>
        <begin position="291"/>
        <end position="328"/>
    </location>
</feature>
<proteinExistence type="predicted"/>
<feature type="region of interest" description="Disordered" evidence="1">
    <location>
        <begin position="152"/>
        <end position="235"/>
    </location>
</feature>
<evidence type="ECO:0000313" key="3">
    <source>
        <dbReference type="Proteomes" id="UP000243579"/>
    </source>
</evidence>
<comment type="caution">
    <text evidence="2">The sequence shown here is derived from an EMBL/GenBank/DDBJ whole genome shotgun (WGS) entry which is preliminary data.</text>
</comment>
<dbReference type="AlphaFoldDB" id="A0A1V9ZGD0"/>
<evidence type="ECO:0000313" key="2">
    <source>
        <dbReference type="EMBL" id="OQR96981.1"/>
    </source>
</evidence>
<feature type="compositionally biased region" description="Low complexity" evidence="1">
    <location>
        <begin position="159"/>
        <end position="172"/>
    </location>
</feature>
<sequence length="400" mass="45750">MMLHEPQHLALGGPLQACSRGEYEEDVVYLEDDSDDSPLEDELTLWARLRRRRFFKSGLSTYEEFYSRNETGRRLGRFSLHMRLNEERPTISILVGKAQARPSHRPSASERRGRSNSLDASWRVSKCGDIVRPKLLADSNFSFFKHRSLSRVPVEDQTRSPSSLLSRPMSMPDVTMPKPALLRRATSSPESLEVAEFQEADSVRPSTPESMRESDYGEADDEPSPLYRDEATDAGRFRSSDAFRASDLDKFRPSGMRESSFSSTYTPVAIRNSVNNNVNVVAFLGGYRSSAGRRSQRSSLDQRPSFDSYRMKRSKKTVLSPPDTSFGKRLRDARNRIPLEFRDDLAIAPPMAKPKKQKKSVQFRPENEVFVFEKQEPMEDDDDVYVVELEDDARDREVHC</sequence>
<accession>A0A1V9ZGD0</accession>
<keyword evidence="3" id="KW-1185">Reference proteome</keyword>
<organism evidence="2 3">
    <name type="scientific">Achlya hypogyna</name>
    <name type="common">Oomycete</name>
    <name type="synonym">Protoachlya hypogyna</name>
    <dbReference type="NCBI Taxonomy" id="1202772"/>
    <lineage>
        <taxon>Eukaryota</taxon>
        <taxon>Sar</taxon>
        <taxon>Stramenopiles</taxon>
        <taxon>Oomycota</taxon>
        <taxon>Saprolegniomycetes</taxon>
        <taxon>Saprolegniales</taxon>
        <taxon>Achlyaceae</taxon>
        <taxon>Achlya</taxon>
    </lineage>
</organism>
<name>A0A1V9ZGD0_ACHHY</name>